<dbReference type="EMBL" id="GBRH01260336">
    <property type="protein sequence ID" value="JAD37559.1"/>
    <property type="molecule type" value="Transcribed_RNA"/>
</dbReference>
<reference evidence="1" key="1">
    <citation type="submission" date="2014-09" db="EMBL/GenBank/DDBJ databases">
        <authorList>
            <person name="Magalhaes I.L.F."/>
            <person name="Oliveira U."/>
            <person name="Santos F.R."/>
            <person name="Vidigal T.H.D.A."/>
            <person name="Brescovit A.D."/>
            <person name="Santos A.J."/>
        </authorList>
    </citation>
    <scope>NUCLEOTIDE SEQUENCE</scope>
    <source>
        <tissue evidence="1">Shoot tissue taken approximately 20 cm above the soil surface</tissue>
    </source>
</reference>
<reference evidence="1" key="2">
    <citation type="journal article" date="2015" name="Data Brief">
        <title>Shoot transcriptome of the giant reed, Arundo donax.</title>
        <authorList>
            <person name="Barrero R.A."/>
            <person name="Guerrero F.D."/>
            <person name="Moolhuijzen P."/>
            <person name="Goolsby J.A."/>
            <person name="Tidwell J."/>
            <person name="Bellgard S.E."/>
            <person name="Bellgard M.I."/>
        </authorList>
    </citation>
    <scope>NUCLEOTIDE SEQUENCE</scope>
    <source>
        <tissue evidence="1">Shoot tissue taken approximately 20 cm above the soil surface</tissue>
    </source>
</reference>
<sequence length="48" mass="5519">MYISKDGGSIWLSQWCSFLKTLLSSITTLIELQCYCISFKKGENEKPK</sequence>
<proteinExistence type="predicted"/>
<evidence type="ECO:0000313" key="1">
    <source>
        <dbReference type="EMBL" id="JAD37559.1"/>
    </source>
</evidence>
<organism evidence="1">
    <name type="scientific">Arundo donax</name>
    <name type="common">Giant reed</name>
    <name type="synonym">Donax arundinaceus</name>
    <dbReference type="NCBI Taxonomy" id="35708"/>
    <lineage>
        <taxon>Eukaryota</taxon>
        <taxon>Viridiplantae</taxon>
        <taxon>Streptophyta</taxon>
        <taxon>Embryophyta</taxon>
        <taxon>Tracheophyta</taxon>
        <taxon>Spermatophyta</taxon>
        <taxon>Magnoliopsida</taxon>
        <taxon>Liliopsida</taxon>
        <taxon>Poales</taxon>
        <taxon>Poaceae</taxon>
        <taxon>PACMAD clade</taxon>
        <taxon>Arundinoideae</taxon>
        <taxon>Arundineae</taxon>
        <taxon>Arundo</taxon>
    </lineage>
</organism>
<protein>
    <submittedName>
        <fullName evidence="1">Uncharacterized protein</fullName>
    </submittedName>
</protein>
<name>A0A0A8ZDV1_ARUDO</name>
<accession>A0A0A8ZDV1</accession>
<dbReference type="AlphaFoldDB" id="A0A0A8ZDV1"/>